<organism evidence="2 3">
    <name type="scientific">Glossina austeni</name>
    <name type="common">Savannah tsetse fly</name>
    <dbReference type="NCBI Taxonomy" id="7395"/>
    <lineage>
        <taxon>Eukaryota</taxon>
        <taxon>Metazoa</taxon>
        <taxon>Ecdysozoa</taxon>
        <taxon>Arthropoda</taxon>
        <taxon>Hexapoda</taxon>
        <taxon>Insecta</taxon>
        <taxon>Pterygota</taxon>
        <taxon>Neoptera</taxon>
        <taxon>Endopterygota</taxon>
        <taxon>Diptera</taxon>
        <taxon>Brachycera</taxon>
        <taxon>Muscomorpha</taxon>
        <taxon>Hippoboscoidea</taxon>
        <taxon>Glossinidae</taxon>
        <taxon>Glossina</taxon>
    </lineage>
</organism>
<proteinExistence type="predicted"/>
<dbReference type="EnsemblMetazoa" id="GAUT000128-RA">
    <property type="protein sequence ID" value="GAUT000128-PA"/>
    <property type="gene ID" value="GAUT000128"/>
</dbReference>
<keyword evidence="1" id="KW-0812">Transmembrane</keyword>
<sequence length="109" mass="11849">MTENEDSGDIIKVTALSSLPCPSNCRLNVLKLHVPSNLGVFNLVVLVVTALICRFASPRFEDLILLGRKITNPYASASSSAQAIKARLSSLQGSKPMTPMLMWLECEKS</sequence>
<feature type="transmembrane region" description="Helical" evidence="1">
    <location>
        <begin position="38"/>
        <end position="56"/>
    </location>
</feature>
<accession>A0A1A9UCQ1</accession>
<dbReference type="Proteomes" id="UP000078200">
    <property type="component" value="Unassembled WGS sequence"/>
</dbReference>
<keyword evidence="3" id="KW-1185">Reference proteome</keyword>
<evidence type="ECO:0000313" key="2">
    <source>
        <dbReference type="EnsemblMetazoa" id="GAUT000128-PA"/>
    </source>
</evidence>
<dbReference type="AlphaFoldDB" id="A0A1A9UCQ1"/>
<keyword evidence="1" id="KW-0472">Membrane</keyword>
<keyword evidence="1" id="KW-1133">Transmembrane helix</keyword>
<name>A0A1A9UCQ1_GLOAU</name>
<reference evidence="2" key="1">
    <citation type="submission" date="2020-05" db="UniProtKB">
        <authorList>
            <consortium name="EnsemblMetazoa"/>
        </authorList>
    </citation>
    <scope>IDENTIFICATION</scope>
    <source>
        <strain evidence="2">TTRI</strain>
    </source>
</reference>
<evidence type="ECO:0000313" key="3">
    <source>
        <dbReference type="Proteomes" id="UP000078200"/>
    </source>
</evidence>
<dbReference type="VEuPathDB" id="VectorBase:GAUT000128"/>
<evidence type="ECO:0000256" key="1">
    <source>
        <dbReference type="SAM" id="Phobius"/>
    </source>
</evidence>
<protein>
    <submittedName>
        <fullName evidence="2">Uncharacterized protein</fullName>
    </submittedName>
</protein>